<evidence type="ECO:0000313" key="1">
    <source>
        <dbReference type="EMBL" id="CAG8760827.1"/>
    </source>
</evidence>
<gene>
    <name evidence="1" type="ORF">RPERSI_LOCUS15213</name>
</gene>
<feature type="non-terminal residue" evidence="1">
    <location>
        <position position="1"/>
    </location>
</feature>
<name>A0ACA9QTS4_9GLOM</name>
<proteinExistence type="predicted"/>
<evidence type="ECO:0000313" key="2">
    <source>
        <dbReference type="Proteomes" id="UP000789920"/>
    </source>
</evidence>
<dbReference type="EMBL" id="CAJVQC010036214">
    <property type="protein sequence ID" value="CAG8760827.1"/>
    <property type="molecule type" value="Genomic_DNA"/>
</dbReference>
<dbReference type="Proteomes" id="UP000789920">
    <property type="component" value="Unassembled WGS sequence"/>
</dbReference>
<comment type="caution">
    <text evidence="1">The sequence shown here is derived from an EMBL/GenBank/DDBJ whole genome shotgun (WGS) entry which is preliminary data.</text>
</comment>
<accession>A0ACA9QTS4</accession>
<keyword evidence="2" id="KW-1185">Reference proteome</keyword>
<organism evidence="1 2">
    <name type="scientific">Racocetra persica</name>
    <dbReference type="NCBI Taxonomy" id="160502"/>
    <lineage>
        <taxon>Eukaryota</taxon>
        <taxon>Fungi</taxon>
        <taxon>Fungi incertae sedis</taxon>
        <taxon>Mucoromycota</taxon>
        <taxon>Glomeromycotina</taxon>
        <taxon>Glomeromycetes</taxon>
        <taxon>Diversisporales</taxon>
        <taxon>Gigasporaceae</taxon>
        <taxon>Racocetra</taxon>
    </lineage>
</organism>
<reference evidence="1" key="1">
    <citation type="submission" date="2021-06" db="EMBL/GenBank/DDBJ databases">
        <authorList>
            <person name="Kallberg Y."/>
            <person name="Tangrot J."/>
            <person name="Rosling A."/>
        </authorList>
    </citation>
    <scope>NUCLEOTIDE SEQUENCE</scope>
    <source>
        <strain evidence="1">MA461A</strain>
    </source>
</reference>
<protein>
    <submittedName>
        <fullName evidence="1">12077_t:CDS:1</fullName>
    </submittedName>
</protein>
<feature type="non-terminal residue" evidence="1">
    <location>
        <position position="48"/>
    </location>
</feature>
<sequence length="48" mass="5835">MDDYYDYFSTYENPEEESWNTDLNDQKFMFTHDFLAATKARSLVEDQI</sequence>